<proteinExistence type="predicted"/>
<feature type="compositionally biased region" description="Polar residues" evidence="1">
    <location>
        <begin position="69"/>
        <end position="95"/>
    </location>
</feature>
<evidence type="ECO:0000313" key="2">
    <source>
        <dbReference type="EMBL" id="POM72319.1"/>
    </source>
</evidence>
<comment type="caution">
    <text evidence="2">The sequence shown here is derived from an EMBL/GenBank/DDBJ whole genome shotgun (WGS) entry which is preliminary data.</text>
</comment>
<dbReference type="OrthoDB" id="127598at2759"/>
<dbReference type="Proteomes" id="UP000237271">
    <property type="component" value="Unassembled WGS sequence"/>
</dbReference>
<evidence type="ECO:0000256" key="1">
    <source>
        <dbReference type="SAM" id="MobiDB-lite"/>
    </source>
</evidence>
<organism evidence="2 3">
    <name type="scientific">Phytophthora palmivora</name>
    <dbReference type="NCBI Taxonomy" id="4796"/>
    <lineage>
        <taxon>Eukaryota</taxon>
        <taxon>Sar</taxon>
        <taxon>Stramenopiles</taxon>
        <taxon>Oomycota</taxon>
        <taxon>Peronosporomycetes</taxon>
        <taxon>Peronosporales</taxon>
        <taxon>Peronosporaceae</taxon>
        <taxon>Phytophthora</taxon>
    </lineage>
</organism>
<protein>
    <submittedName>
        <fullName evidence="2">RxLR effector candidate protein</fullName>
    </submittedName>
</protein>
<name>A0A2P4Y3R3_9STRA</name>
<dbReference type="EMBL" id="NCKW01005935">
    <property type="protein sequence ID" value="POM72319.1"/>
    <property type="molecule type" value="Genomic_DNA"/>
</dbReference>
<evidence type="ECO:0000313" key="3">
    <source>
        <dbReference type="Proteomes" id="UP000237271"/>
    </source>
</evidence>
<reference evidence="2 3" key="1">
    <citation type="journal article" date="2017" name="Genome Biol. Evol.">
        <title>Phytophthora megakarya and P. palmivora, closely related causal agents of cacao black pod rot, underwent increases in genome sizes and gene numbers by different mechanisms.</title>
        <authorList>
            <person name="Ali S.S."/>
            <person name="Shao J."/>
            <person name="Lary D.J."/>
            <person name="Kronmiller B."/>
            <person name="Shen D."/>
            <person name="Strem M.D."/>
            <person name="Amoako-Attah I."/>
            <person name="Akrofi A.Y."/>
            <person name="Begoude B.A."/>
            <person name="Ten Hoopen G.M."/>
            <person name="Coulibaly K."/>
            <person name="Kebe B.I."/>
            <person name="Melnick R.L."/>
            <person name="Guiltinan M.J."/>
            <person name="Tyler B.M."/>
            <person name="Meinhardt L.W."/>
            <person name="Bailey B.A."/>
        </authorList>
    </citation>
    <scope>NUCLEOTIDE SEQUENCE [LARGE SCALE GENOMIC DNA]</scope>
    <source>
        <strain evidence="3">sbr112.9</strain>
    </source>
</reference>
<accession>A0A2P4Y3R3</accession>
<feature type="region of interest" description="Disordered" evidence="1">
    <location>
        <begin position="69"/>
        <end position="99"/>
    </location>
</feature>
<keyword evidence="3" id="KW-1185">Reference proteome</keyword>
<gene>
    <name evidence="2" type="ORF">PHPALM_10981</name>
</gene>
<sequence>MQKARQLRHVLRIVGQFGEMSGLHIQPAKSVLISLNTGISTPAQMLGIPILQRGEFTRYLGYQVGTTEAQNNQEDTAETGNSMSGGNFGRRQSGNTKRDRITCSTIHVGGISNTYLGRKTVVAATEKFYLAK</sequence>
<dbReference type="AlphaFoldDB" id="A0A2P4Y3R3"/>